<name>A0A8K0ER73_BRALA</name>
<dbReference type="SUPFAM" id="SSF57850">
    <property type="entry name" value="RING/U-box"/>
    <property type="match status" value="1"/>
</dbReference>
<dbReference type="InterPro" id="IPR051507">
    <property type="entry name" value="PcG_RING_finger"/>
</dbReference>
<dbReference type="FunFam" id="3.10.20.90:FF:000073">
    <property type="entry name" value="Polycomb group RING finger protein 3"/>
    <property type="match status" value="1"/>
</dbReference>
<evidence type="ECO:0000256" key="3">
    <source>
        <dbReference type="SAM" id="MobiDB-lite"/>
    </source>
</evidence>
<dbReference type="EMBL" id="OV696688">
    <property type="protein sequence ID" value="CAH1258603.1"/>
    <property type="molecule type" value="Genomic_DNA"/>
</dbReference>
<dbReference type="AlphaFoldDB" id="A0A8K0ER73"/>
<dbReference type="Gene3D" id="3.30.40.10">
    <property type="entry name" value="Zinc/RING finger domain, C3HC4 (zinc finger)"/>
    <property type="match status" value="1"/>
</dbReference>
<accession>A0A8K0ER73</accession>
<keyword evidence="6" id="KW-1185">Reference proteome</keyword>
<feature type="region of interest" description="Disordered" evidence="3">
    <location>
        <begin position="86"/>
        <end position="116"/>
    </location>
</feature>
<feature type="domain" description="RAWUL" evidence="4">
    <location>
        <begin position="139"/>
        <end position="203"/>
    </location>
</feature>
<dbReference type="GO" id="GO:0005634">
    <property type="term" value="C:nucleus"/>
    <property type="evidence" value="ECO:0007669"/>
    <property type="project" value="UniProtKB-SubCell"/>
</dbReference>
<evidence type="ECO:0000259" key="4">
    <source>
        <dbReference type="Pfam" id="PF16207"/>
    </source>
</evidence>
<evidence type="ECO:0000313" key="5">
    <source>
        <dbReference type="EMBL" id="CAH1258603.1"/>
    </source>
</evidence>
<feature type="compositionally biased region" description="Basic and acidic residues" evidence="3">
    <location>
        <begin position="106"/>
        <end position="116"/>
    </location>
</feature>
<dbReference type="InterPro" id="IPR032443">
    <property type="entry name" value="RAWUL"/>
</dbReference>
<organism evidence="5 6">
    <name type="scientific">Branchiostoma lanceolatum</name>
    <name type="common">Common lancelet</name>
    <name type="synonym">Amphioxus lanceolatum</name>
    <dbReference type="NCBI Taxonomy" id="7740"/>
    <lineage>
        <taxon>Eukaryota</taxon>
        <taxon>Metazoa</taxon>
        <taxon>Chordata</taxon>
        <taxon>Cephalochordata</taxon>
        <taxon>Leptocardii</taxon>
        <taxon>Amphioxiformes</taxon>
        <taxon>Branchiostomatidae</taxon>
        <taxon>Branchiostoma</taxon>
    </lineage>
</organism>
<dbReference type="Pfam" id="PF16207">
    <property type="entry name" value="RAWUL"/>
    <property type="match status" value="1"/>
</dbReference>
<dbReference type="InterPro" id="IPR013083">
    <property type="entry name" value="Znf_RING/FYVE/PHD"/>
</dbReference>
<evidence type="ECO:0000313" key="6">
    <source>
        <dbReference type="Proteomes" id="UP000838412"/>
    </source>
</evidence>
<dbReference type="Proteomes" id="UP000838412">
    <property type="component" value="Chromosome 3"/>
</dbReference>
<dbReference type="PANTHER" id="PTHR45893">
    <property type="entry name" value="POLYCOMB GROUP RING FINGER PROTEIN"/>
    <property type="match status" value="1"/>
</dbReference>
<proteinExistence type="predicted"/>
<dbReference type="Gene3D" id="3.10.20.90">
    <property type="entry name" value="Phosphatidylinositol 3-kinase Catalytic Subunit, Chain A, domain 1"/>
    <property type="match status" value="1"/>
</dbReference>
<dbReference type="OrthoDB" id="1305878at2759"/>
<sequence>MYFLLFLFFTVCKSCIVQYLEENNDCPTCKQVIHQSHPLNYIRLLTLCFSHDRTMQDIVYKLVPGLQKAELKKQQDFYKKRGLPFPGQPLDGEEDSNNKSTASSSKSKEDEDSDYHRSDEQVNICLECSSNRMRELRKKFIRCSSQATINHLRKFIAKKLELKEHSQVEILCNEEILGKDHTLKFVAVTRWRCKSSPMVLHYRPATVDIF</sequence>
<dbReference type="CDD" id="cd17083">
    <property type="entry name" value="RAWUL_PCGF3"/>
    <property type="match status" value="1"/>
</dbReference>
<comment type="subcellular location">
    <subcellularLocation>
        <location evidence="1">Nucleus</location>
    </subcellularLocation>
</comment>
<reference evidence="5" key="1">
    <citation type="submission" date="2022-01" db="EMBL/GenBank/DDBJ databases">
        <authorList>
            <person name="Braso-Vives M."/>
        </authorList>
    </citation>
    <scope>NUCLEOTIDE SEQUENCE</scope>
</reference>
<protein>
    <submittedName>
        <fullName evidence="5">PCGF3 protein</fullName>
    </submittedName>
</protein>
<keyword evidence="2" id="KW-0539">Nucleus</keyword>
<gene>
    <name evidence="5" type="primary">PCGF3</name>
    <name evidence="5" type="ORF">BLAG_LOCUS16113</name>
</gene>
<evidence type="ECO:0000256" key="1">
    <source>
        <dbReference type="ARBA" id="ARBA00004123"/>
    </source>
</evidence>
<evidence type="ECO:0000256" key="2">
    <source>
        <dbReference type="ARBA" id="ARBA00023242"/>
    </source>
</evidence>